<accession>A0ABN9L6P5</accession>
<feature type="compositionally biased region" description="Low complexity" evidence="1">
    <location>
        <begin position="55"/>
        <end position="65"/>
    </location>
</feature>
<feature type="region of interest" description="Disordered" evidence="1">
    <location>
        <begin position="30"/>
        <end position="80"/>
    </location>
</feature>
<organism evidence="2 3">
    <name type="scientific">Ranitomeya imitator</name>
    <name type="common">mimic poison frog</name>
    <dbReference type="NCBI Taxonomy" id="111125"/>
    <lineage>
        <taxon>Eukaryota</taxon>
        <taxon>Metazoa</taxon>
        <taxon>Chordata</taxon>
        <taxon>Craniata</taxon>
        <taxon>Vertebrata</taxon>
        <taxon>Euteleostomi</taxon>
        <taxon>Amphibia</taxon>
        <taxon>Batrachia</taxon>
        <taxon>Anura</taxon>
        <taxon>Neobatrachia</taxon>
        <taxon>Hyloidea</taxon>
        <taxon>Dendrobatidae</taxon>
        <taxon>Dendrobatinae</taxon>
        <taxon>Ranitomeya</taxon>
    </lineage>
</organism>
<proteinExistence type="predicted"/>
<name>A0ABN9L6P5_9NEOB</name>
<evidence type="ECO:0000256" key="1">
    <source>
        <dbReference type="SAM" id="MobiDB-lite"/>
    </source>
</evidence>
<evidence type="ECO:0000313" key="2">
    <source>
        <dbReference type="EMBL" id="CAJ0934713.1"/>
    </source>
</evidence>
<comment type="caution">
    <text evidence="2">The sequence shown here is derived from an EMBL/GenBank/DDBJ whole genome shotgun (WGS) entry which is preliminary data.</text>
</comment>
<sequence length="80" mass="8541">MSLEAEYHDALISGFLWNKTCVLNDLLDYGQDTDLHGNLPPEETEEPVKEASGEPAQPAAPVAVPSRRNPPGGKSSLVLG</sequence>
<evidence type="ECO:0000313" key="3">
    <source>
        <dbReference type="Proteomes" id="UP001176940"/>
    </source>
</evidence>
<gene>
    <name evidence="2" type="ORF">RIMI_LOCUS6040016</name>
</gene>
<keyword evidence="3" id="KW-1185">Reference proteome</keyword>
<protein>
    <submittedName>
        <fullName evidence="2">Uncharacterized protein</fullName>
    </submittedName>
</protein>
<reference evidence="2" key="1">
    <citation type="submission" date="2023-07" db="EMBL/GenBank/DDBJ databases">
        <authorList>
            <person name="Stuckert A."/>
        </authorList>
    </citation>
    <scope>NUCLEOTIDE SEQUENCE</scope>
</reference>
<dbReference type="Proteomes" id="UP001176940">
    <property type="component" value="Unassembled WGS sequence"/>
</dbReference>
<dbReference type="EMBL" id="CAUEEQ010010677">
    <property type="protein sequence ID" value="CAJ0934713.1"/>
    <property type="molecule type" value="Genomic_DNA"/>
</dbReference>